<keyword evidence="3" id="KW-0732">Signal</keyword>
<evidence type="ECO:0000259" key="7">
    <source>
        <dbReference type="Pfam" id="PF00746"/>
    </source>
</evidence>
<keyword evidence="4" id="KW-0572">Peptidoglycan-anchor</keyword>
<keyword evidence="1" id="KW-0134">Cell wall</keyword>
<comment type="caution">
    <text evidence="8">The sequence shown here is derived from an EMBL/GenBank/DDBJ whole genome shotgun (WGS) entry which is preliminary data.</text>
</comment>
<keyword evidence="6" id="KW-0472">Membrane</keyword>
<accession>A0A242KX99</accession>
<dbReference type="EMBL" id="NGMS01000001">
    <property type="protein sequence ID" value="OTP26398.1"/>
    <property type="molecule type" value="Genomic_DNA"/>
</dbReference>
<feature type="transmembrane region" description="Helical" evidence="6">
    <location>
        <begin position="42"/>
        <end position="59"/>
    </location>
</feature>
<evidence type="ECO:0000256" key="2">
    <source>
        <dbReference type="ARBA" id="ARBA00022525"/>
    </source>
</evidence>
<keyword evidence="6" id="KW-1133">Transmembrane helix</keyword>
<evidence type="ECO:0000256" key="6">
    <source>
        <dbReference type="SAM" id="Phobius"/>
    </source>
</evidence>
<organism evidence="8 9">
    <name type="scientific">Enterococcus mundtii</name>
    <dbReference type="NCBI Taxonomy" id="53346"/>
    <lineage>
        <taxon>Bacteria</taxon>
        <taxon>Bacillati</taxon>
        <taxon>Bacillota</taxon>
        <taxon>Bacilli</taxon>
        <taxon>Lactobacillales</taxon>
        <taxon>Enterococcaceae</taxon>
        <taxon>Enterococcus</taxon>
    </lineage>
</organism>
<feature type="compositionally biased region" description="Polar residues" evidence="5">
    <location>
        <begin position="1"/>
        <end position="13"/>
    </location>
</feature>
<reference evidence="8 9" key="1">
    <citation type="submission" date="2017-05" db="EMBL/GenBank/DDBJ databases">
        <title>The Genome Sequence of Enterococcus mundtii 6B1_DIV0119.</title>
        <authorList>
            <consortium name="The Broad Institute Genomics Platform"/>
            <consortium name="The Broad Institute Genomic Center for Infectious Diseases"/>
            <person name="Earl A."/>
            <person name="Manson A."/>
            <person name="Schwartman J."/>
            <person name="Gilmore M."/>
            <person name="Abouelleil A."/>
            <person name="Cao P."/>
            <person name="Chapman S."/>
            <person name="Cusick C."/>
            <person name="Shea T."/>
            <person name="Young S."/>
            <person name="Neafsey D."/>
            <person name="Nusbaum C."/>
            <person name="Birren B."/>
        </authorList>
    </citation>
    <scope>NUCLEOTIDE SEQUENCE [LARGE SCALE GENOMIC DNA]</scope>
    <source>
        <strain evidence="8 9">6B1_DIV0119</strain>
    </source>
</reference>
<dbReference type="AlphaFoldDB" id="A0A242KX99"/>
<dbReference type="InterPro" id="IPR019931">
    <property type="entry name" value="LPXTG_anchor"/>
</dbReference>
<evidence type="ECO:0000313" key="8">
    <source>
        <dbReference type="EMBL" id="OTP26398.1"/>
    </source>
</evidence>
<dbReference type="Proteomes" id="UP000195024">
    <property type="component" value="Unassembled WGS sequence"/>
</dbReference>
<feature type="region of interest" description="Disordered" evidence="5">
    <location>
        <begin position="1"/>
        <end position="31"/>
    </location>
</feature>
<keyword evidence="6" id="KW-0812">Transmembrane</keyword>
<protein>
    <recommendedName>
        <fullName evidence="7">Gram-positive cocci surface proteins LPxTG domain-containing protein</fullName>
    </recommendedName>
</protein>
<gene>
    <name evidence="8" type="ORF">A5802_000109</name>
</gene>
<keyword evidence="2" id="KW-0964">Secreted</keyword>
<evidence type="ECO:0000256" key="4">
    <source>
        <dbReference type="ARBA" id="ARBA00023088"/>
    </source>
</evidence>
<evidence type="ECO:0000256" key="5">
    <source>
        <dbReference type="SAM" id="MobiDB-lite"/>
    </source>
</evidence>
<proteinExistence type="predicted"/>
<evidence type="ECO:0000256" key="3">
    <source>
        <dbReference type="ARBA" id="ARBA00022729"/>
    </source>
</evidence>
<dbReference type="Pfam" id="PF00746">
    <property type="entry name" value="Gram_pos_anchor"/>
    <property type="match status" value="1"/>
</dbReference>
<evidence type="ECO:0000313" key="9">
    <source>
        <dbReference type="Proteomes" id="UP000195024"/>
    </source>
</evidence>
<sequence>MTNKLTPGSVTLTKTDEDTGETLPGAVKQKDKLPKTGEQKPIIFTISGILILIFVLSMYKKFSKKQK</sequence>
<name>A0A242KX99_ENTMU</name>
<evidence type="ECO:0000256" key="1">
    <source>
        <dbReference type="ARBA" id="ARBA00022512"/>
    </source>
</evidence>
<dbReference type="NCBIfam" id="TIGR01167">
    <property type="entry name" value="LPXTG_anchor"/>
    <property type="match status" value="1"/>
</dbReference>
<feature type="domain" description="Gram-positive cocci surface proteins LPxTG" evidence="7">
    <location>
        <begin position="28"/>
        <end position="65"/>
    </location>
</feature>